<dbReference type="EMBL" id="LFIV01000185">
    <property type="protein sequence ID" value="KZL66239.1"/>
    <property type="molecule type" value="Genomic_DNA"/>
</dbReference>
<evidence type="ECO:0008006" key="3">
    <source>
        <dbReference type="Google" id="ProtNLM"/>
    </source>
</evidence>
<dbReference type="InterPro" id="IPR032675">
    <property type="entry name" value="LRR_dom_sf"/>
</dbReference>
<dbReference type="AlphaFoldDB" id="A0A166NZT0"/>
<sequence length="291" mass="33342">MAVTYAFGNKFGQHTSRMSQEVLTSLGSGALKMQALRSLELTQKNGRLLYHLDSWYMLLPTLPLLERLTLRGFRKVDINFPTLPRLKEAHFYECSSSDSEHTTKTLLEKLPSLRTLVNFDTFGKVSRDAFEPVKETLETLAWADTAHEYPVALIPNISCLRKLRHLKTGFLRNRYENSRSGVVFWNCNILAGMESLETVEMVVSQGDQRFLRVGRGVELRMLMRKILETFGGMKVGGGVKGLRVVDMRCFNDWTDDVLPWKMMRDEFLDVAMKRFEKLGIVLLLPEIATRA</sequence>
<reference evidence="1 2" key="1">
    <citation type="submission" date="2015-06" db="EMBL/GenBank/DDBJ databases">
        <title>Survival trade-offs in plant roots during colonization by closely related pathogenic and mutualistic fungi.</title>
        <authorList>
            <person name="Hacquard S."/>
            <person name="Kracher B."/>
            <person name="Hiruma K."/>
            <person name="Weinman A."/>
            <person name="Muench P."/>
            <person name="Garrido Oter R."/>
            <person name="Ver Loren van Themaat E."/>
            <person name="Dallerey J.-F."/>
            <person name="Damm U."/>
            <person name="Henrissat B."/>
            <person name="Lespinet O."/>
            <person name="Thon M."/>
            <person name="Kemen E."/>
            <person name="McHardy A.C."/>
            <person name="Schulze-Lefert P."/>
            <person name="O'Connell R.J."/>
        </authorList>
    </citation>
    <scope>NUCLEOTIDE SEQUENCE [LARGE SCALE GENOMIC DNA]</scope>
    <source>
        <strain evidence="1 2">0861</strain>
    </source>
</reference>
<dbReference type="Gene3D" id="3.80.10.10">
    <property type="entry name" value="Ribonuclease Inhibitor"/>
    <property type="match status" value="1"/>
</dbReference>
<organism evidence="1 2">
    <name type="scientific">Colletotrichum tofieldiae</name>
    <dbReference type="NCBI Taxonomy" id="708197"/>
    <lineage>
        <taxon>Eukaryota</taxon>
        <taxon>Fungi</taxon>
        <taxon>Dikarya</taxon>
        <taxon>Ascomycota</taxon>
        <taxon>Pezizomycotina</taxon>
        <taxon>Sordariomycetes</taxon>
        <taxon>Hypocreomycetidae</taxon>
        <taxon>Glomerellales</taxon>
        <taxon>Glomerellaceae</taxon>
        <taxon>Colletotrichum</taxon>
        <taxon>Colletotrichum spaethianum species complex</taxon>
    </lineage>
</organism>
<gene>
    <name evidence="1" type="ORF">CT0861_07257</name>
</gene>
<protein>
    <recommendedName>
        <fullName evidence="3">F-box domain-containing protein</fullName>
    </recommendedName>
</protein>
<comment type="caution">
    <text evidence="1">The sequence shown here is derived from an EMBL/GenBank/DDBJ whole genome shotgun (WGS) entry which is preliminary data.</text>
</comment>
<evidence type="ECO:0000313" key="2">
    <source>
        <dbReference type="Proteomes" id="UP000076552"/>
    </source>
</evidence>
<name>A0A166NZT0_9PEZI</name>
<evidence type="ECO:0000313" key="1">
    <source>
        <dbReference type="EMBL" id="KZL66239.1"/>
    </source>
</evidence>
<accession>A0A166NZT0</accession>
<proteinExistence type="predicted"/>
<keyword evidence="2" id="KW-1185">Reference proteome</keyword>
<dbReference type="Proteomes" id="UP000076552">
    <property type="component" value="Unassembled WGS sequence"/>
</dbReference>